<proteinExistence type="predicted"/>
<keyword evidence="2" id="KW-1185">Reference proteome</keyword>
<name>A0A550CIH2_9AGAR</name>
<reference evidence="1 2" key="1">
    <citation type="journal article" date="2019" name="New Phytol.">
        <title>Comparative genomics reveals unique wood-decay strategies and fruiting body development in the Schizophyllaceae.</title>
        <authorList>
            <person name="Almasi E."/>
            <person name="Sahu N."/>
            <person name="Krizsan K."/>
            <person name="Balint B."/>
            <person name="Kovacs G.M."/>
            <person name="Kiss B."/>
            <person name="Cseklye J."/>
            <person name="Drula E."/>
            <person name="Henrissat B."/>
            <person name="Nagy I."/>
            <person name="Chovatia M."/>
            <person name="Adam C."/>
            <person name="LaButti K."/>
            <person name="Lipzen A."/>
            <person name="Riley R."/>
            <person name="Grigoriev I.V."/>
            <person name="Nagy L.G."/>
        </authorList>
    </citation>
    <scope>NUCLEOTIDE SEQUENCE [LARGE SCALE GENOMIC DNA]</scope>
    <source>
        <strain evidence="1 2">NL-1724</strain>
    </source>
</reference>
<accession>A0A550CIH2</accession>
<sequence length="187" mass="21356">MTIREARTPPPFWILWNFQNIHAARQTRISTVRNATAPSPSTAMGRAETRTASSRFRIEVEVVCMLISTSSPSKVDIPSKNICHPLWTWHALLNEYGYAIRPSAACSKCYDTKRAHFIMWRRFRPARNALAFSSTPVKHIITWMFKPAPDLVPAVDGRTHSPSRIHPATRPIFRLSVVHFRARRPLG</sequence>
<dbReference type="AlphaFoldDB" id="A0A550CIH2"/>
<gene>
    <name evidence="1" type="ORF">BD626DRAFT_255329</name>
</gene>
<comment type="caution">
    <text evidence="1">The sequence shown here is derived from an EMBL/GenBank/DDBJ whole genome shotgun (WGS) entry which is preliminary data.</text>
</comment>
<dbReference type="Proteomes" id="UP000320762">
    <property type="component" value="Unassembled WGS sequence"/>
</dbReference>
<evidence type="ECO:0000313" key="1">
    <source>
        <dbReference type="EMBL" id="TRM64598.1"/>
    </source>
</evidence>
<protein>
    <submittedName>
        <fullName evidence="1">Uncharacterized protein</fullName>
    </submittedName>
</protein>
<organism evidence="1 2">
    <name type="scientific">Schizophyllum amplum</name>
    <dbReference type="NCBI Taxonomy" id="97359"/>
    <lineage>
        <taxon>Eukaryota</taxon>
        <taxon>Fungi</taxon>
        <taxon>Dikarya</taxon>
        <taxon>Basidiomycota</taxon>
        <taxon>Agaricomycotina</taxon>
        <taxon>Agaricomycetes</taxon>
        <taxon>Agaricomycetidae</taxon>
        <taxon>Agaricales</taxon>
        <taxon>Schizophyllaceae</taxon>
        <taxon>Schizophyllum</taxon>
    </lineage>
</organism>
<evidence type="ECO:0000313" key="2">
    <source>
        <dbReference type="Proteomes" id="UP000320762"/>
    </source>
</evidence>
<dbReference type="EMBL" id="VDMD01000007">
    <property type="protein sequence ID" value="TRM64598.1"/>
    <property type="molecule type" value="Genomic_DNA"/>
</dbReference>